<dbReference type="GO" id="GO:0000228">
    <property type="term" value="C:nuclear chromosome"/>
    <property type="evidence" value="ECO:0007669"/>
    <property type="project" value="InterPro"/>
</dbReference>
<evidence type="ECO:0000256" key="2">
    <source>
        <dbReference type="ARBA" id="ARBA00010239"/>
    </source>
</evidence>
<accession>A0A430PZA3</accession>
<dbReference type="GO" id="GO:0006338">
    <property type="term" value="P:chromatin remodeling"/>
    <property type="evidence" value="ECO:0007669"/>
    <property type="project" value="InterPro"/>
</dbReference>
<dbReference type="InterPro" id="IPR006939">
    <property type="entry name" value="SNF5"/>
</dbReference>
<name>A0A430PZA3_SCHBO</name>
<keyword evidence="3" id="KW-0805">Transcription regulation</keyword>
<evidence type="ECO:0000313" key="7">
    <source>
        <dbReference type="EMBL" id="RTG80811.1"/>
    </source>
</evidence>
<evidence type="ECO:0000256" key="4">
    <source>
        <dbReference type="ARBA" id="ARBA00023163"/>
    </source>
</evidence>
<comment type="subcellular location">
    <subcellularLocation>
        <location evidence="1">Nucleus</location>
    </subcellularLocation>
</comment>
<comment type="caution">
    <text evidence="7">The sequence shown here is derived from an EMBL/GenBank/DDBJ whole genome shotgun (WGS) entry which is preliminary data.</text>
</comment>
<dbReference type="Pfam" id="PF04855">
    <property type="entry name" value="SNF5"/>
    <property type="match status" value="1"/>
</dbReference>
<keyword evidence="8" id="KW-1185">Reference proteome</keyword>
<dbReference type="Pfam" id="PF21459">
    <property type="entry name" value="INI1_DNA-bd"/>
    <property type="match status" value="1"/>
</dbReference>
<organism evidence="7 8">
    <name type="scientific">Schistosoma bovis</name>
    <name type="common">Blood fluke</name>
    <dbReference type="NCBI Taxonomy" id="6184"/>
    <lineage>
        <taxon>Eukaryota</taxon>
        <taxon>Metazoa</taxon>
        <taxon>Spiralia</taxon>
        <taxon>Lophotrochozoa</taxon>
        <taxon>Platyhelminthes</taxon>
        <taxon>Trematoda</taxon>
        <taxon>Digenea</taxon>
        <taxon>Strigeidida</taxon>
        <taxon>Schistosomatoidea</taxon>
        <taxon>Schistosomatidae</taxon>
        <taxon>Schistosoma</taxon>
    </lineage>
</organism>
<evidence type="ECO:0000256" key="3">
    <source>
        <dbReference type="ARBA" id="ARBA00023015"/>
    </source>
</evidence>
<comment type="similarity">
    <text evidence="2">Belongs to the SNF5 family.</text>
</comment>
<sequence>METVFRYGEKPIEFQLESDGEYFYLASEVGRYLRLFRKELFKKYPNLWKRLVTPEEKEKLIQMGLATPITATNAMLLRTYEVNEIICDQDRLADLKSGELIAKDCSSISNNLNMSSSSLRNFNSNATPKSNVGFASVGRTSLGSSANSATSATLPGVMNTSGVIDHTTAIRKILYDYTYLSVTFKNLNNTPCFFLYFHFHVVARQTSKSFTFPFCLDDSDPIAFHENARQPECLVPIRLDIECDGVKLRDCFTWNRNEQLITLEQMAEVLCDDLDLNPINFVPAIVNAMRQQIDAHPMNDFLVGQTDTRVIIRLNIHVGNISLVDQFEWDLSEPNNSPEQFASRLCAELGLGGEFVTAVAYSIRGQLAWHQKIYAFSESPLPTVDVVFRNSNEADQWSPVVEVLTDAEMEKKIRDQDRNTR</sequence>
<dbReference type="PANTHER" id="PTHR10019">
    <property type="entry name" value="SNF5"/>
    <property type="match status" value="1"/>
</dbReference>
<dbReference type="Proteomes" id="UP000290809">
    <property type="component" value="Unassembled WGS sequence"/>
</dbReference>
<proteinExistence type="inferred from homology"/>
<evidence type="ECO:0000259" key="6">
    <source>
        <dbReference type="Pfam" id="PF21459"/>
    </source>
</evidence>
<dbReference type="STRING" id="6184.A0A430PZA3"/>
<keyword evidence="4" id="KW-0804">Transcription</keyword>
<dbReference type="AlphaFoldDB" id="A0A430PZA3"/>
<evidence type="ECO:0000256" key="1">
    <source>
        <dbReference type="ARBA" id="ARBA00004123"/>
    </source>
</evidence>
<dbReference type="CDD" id="cd21086">
    <property type="entry name" value="WH_NTD_SMARCB1"/>
    <property type="match status" value="1"/>
</dbReference>
<evidence type="ECO:0000313" key="8">
    <source>
        <dbReference type="Proteomes" id="UP000290809"/>
    </source>
</evidence>
<evidence type="ECO:0000256" key="5">
    <source>
        <dbReference type="ARBA" id="ARBA00023242"/>
    </source>
</evidence>
<gene>
    <name evidence="7" type="ORF">DC041_0012178</name>
</gene>
<protein>
    <submittedName>
        <fullName evidence="7">SWI/SNF-related matrix-associated actin-dependent regulator of chromatin subfamily B member 1</fullName>
    </submittedName>
</protein>
<dbReference type="InterPro" id="IPR048664">
    <property type="entry name" value="INI1_DNA-bd"/>
</dbReference>
<keyword evidence="5" id="KW-0539">Nucleus</keyword>
<reference evidence="7 8" key="1">
    <citation type="journal article" date="2019" name="PLoS Pathog.">
        <title>Genome sequence of the bovine parasite Schistosoma bovis Tanzania.</title>
        <authorList>
            <person name="Oey H."/>
            <person name="Zakrzewski M."/>
            <person name="Gobert G."/>
            <person name="Gravermann K."/>
            <person name="Stoye J."/>
            <person name="Jones M."/>
            <person name="Mcmanus D."/>
            <person name="Krause L."/>
        </authorList>
    </citation>
    <scope>NUCLEOTIDE SEQUENCE [LARGE SCALE GENOMIC DNA]</scope>
    <source>
        <strain evidence="7 8">TAN1997</strain>
    </source>
</reference>
<feature type="domain" description="SWI/SNF Subunit INI1 DNA binding" evidence="6">
    <location>
        <begin position="10"/>
        <end position="90"/>
    </location>
</feature>
<dbReference type="EMBL" id="QMKO01003840">
    <property type="protein sequence ID" value="RTG80811.1"/>
    <property type="molecule type" value="Genomic_DNA"/>
</dbReference>